<organism evidence="1 2">
    <name type="scientific">Shewanella nanhaiensis</name>
    <dbReference type="NCBI Taxonomy" id="2864872"/>
    <lineage>
        <taxon>Bacteria</taxon>
        <taxon>Pseudomonadati</taxon>
        <taxon>Pseudomonadota</taxon>
        <taxon>Gammaproteobacteria</taxon>
        <taxon>Alteromonadales</taxon>
        <taxon>Shewanellaceae</taxon>
        <taxon>Shewanella</taxon>
    </lineage>
</organism>
<protein>
    <submittedName>
        <fullName evidence="1">RloB family protein</fullName>
    </submittedName>
</protein>
<dbReference type="Pfam" id="PF13707">
    <property type="entry name" value="RloB"/>
    <property type="match status" value="1"/>
</dbReference>
<dbReference type="EMBL" id="JAHZST010000002">
    <property type="protein sequence ID" value="MBW8182879.1"/>
    <property type="molecule type" value="Genomic_DNA"/>
</dbReference>
<accession>A0ABS7DZP5</accession>
<dbReference type="InterPro" id="IPR025591">
    <property type="entry name" value="RloB"/>
</dbReference>
<proteinExistence type="predicted"/>
<dbReference type="RefSeq" id="WP_220108525.1">
    <property type="nucleotide sequence ID" value="NZ_JAHZST010000002.1"/>
</dbReference>
<comment type="caution">
    <text evidence="1">The sequence shown here is derived from an EMBL/GenBank/DDBJ whole genome shotgun (WGS) entry which is preliminary data.</text>
</comment>
<gene>
    <name evidence="1" type="ORF">K0625_04310</name>
</gene>
<evidence type="ECO:0000313" key="2">
    <source>
        <dbReference type="Proteomes" id="UP001195963"/>
    </source>
</evidence>
<name>A0ABS7DZP5_9GAMM</name>
<reference evidence="1 2" key="1">
    <citation type="submission" date="2021-07" db="EMBL/GenBank/DDBJ databases">
        <title>Shewanella sp. nov, isolated from SCS.</title>
        <authorList>
            <person name="Cao W.R."/>
        </authorList>
    </citation>
    <scope>NUCLEOTIDE SEQUENCE [LARGE SCALE GENOMIC DNA]</scope>
    <source>
        <strain evidence="1 2">NR704-98</strain>
    </source>
</reference>
<keyword evidence="2" id="KW-1185">Reference proteome</keyword>
<sequence>MGFKERSFSEPVYEAETEEPTKVIIISCEGSNTEPEYFTAIKDILSEHISSLIEIELVEKEDGPSEPQDVLDNLQSYVEKYDFSKDHDSLWLVCDREKVIDRKTGSKGLLEVIPICEEKGYSMALTNPLFEFWLLMHIADISKYCTKTLYENDKVNASRRYIDKELSNILEGNGGYSKKSGKFNRRIVTIDNIRMAIEQEKNFENNLHKIVDNLGSNISSLVTEILEIDT</sequence>
<dbReference type="Proteomes" id="UP001195963">
    <property type="component" value="Unassembled WGS sequence"/>
</dbReference>
<evidence type="ECO:0000313" key="1">
    <source>
        <dbReference type="EMBL" id="MBW8182879.1"/>
    </source>
</evidence>